<keyword evidence="2" id="KW-1133">Transmembrane helix</keyword>
<keyword evidence="2" id="KW-0472">Membrane</keyword>
<feature type="compositionally biased region" description="Basic and acidic residues" evidence="1">
    <location>
        <begin position="108"/>
        <end position="119"/>
    </location>
</feature>
<organism evidence="3 4">
    <name type="scientific">Favolaschia claudopus</name>
    <dbReference type="NCBI Taxonomy" id="2862362"/>
    <lineage>
        <taxon>Eukaryota</taxon>
        <taxon>Fungi</taxon>
        <taxon>Dikarya</taxon>
        <taxon>Basidiomycota</taxon>
        <taxon>Agaricomycotina</taxon>
        <taxon>Agaricomycetes</taxon>
        <taxon>Agaricomycetidae</taxon>
        <taxon>Agaricales</taxon>
        <taxon>Marasmiineae</taxon>
        <taxon>Mycenaceae</taxon>
        <taxon>Favolaschia</taxon>
    </lineage>
</organism>
<proteinExistence type="predicted"/>
<feature type="region of interest" description="Disordered" evidence="1">
    <location>
        <begin position="61"/>
        <end position="130"/>
    </location>
</feature>
<gene>
    <name evidence="3" type="ORF">R3P38DRAFT_3284403</name>
</gene>
<dbReference type="EMBL" id="JAWWNJ010000083">
    <property type="protein sequence ID" value="KAK7001566.1"/>
    <property type="molecule type" value="Genomic_DNA"/>
</dbReference>
<protein>
    <submittedName>
        <fullName evidence="3">Uncharacterized protein</fullName>
    </submittedName>
</protein>
<reference evidence="3 4" key="1">
    <citation type="journal article" date="2024" name="J Genomics">
        <title>Draft genome sequencing and assembly of Favolaschia claudopus CIRM-BRFM 2984 isolated from oak limbs.</title>
        <authorList>
            <person name="Navarro D."/>
            <person name="Drula E."/>
            <person name="Chaduli D."/>
            <person name="Cazenave R."/>
            <person name="Ahrendt S."/>
            <person name="Wang J."/>
            <person name="Lipzen A."/>
            <person name="Daum C."/>
            <person name="Barry K."/>
            <person name="Grigoriev I.V."/>
            <person name="Favel A."/>
            <person name="Rosso M.N."/>
            <person name="Martin F."/>
        </authorList>
    </citation>
    <scope>NUCLEOTIDE SEQUENCE [LARGE SCALE GENOMIC DNA]</scope>
    <source>
        <strain evidence="3 4">CIRM-BRFM 2984</strain>
    </source>
</reference>
<keyword evidence="2" id="KW-0812">Transmembrane</keyword>
<sequence length="130" mass="13746">MPSLSNRGSTGEIGEAAAKTASNFGTVPMAVTIVSVVLLVLAIVAGMYKYNEKHSWKRADETEAKALAGNDADSPGNPEPTPPAASSPTSAQVAAEGGASERVMNSENTEKPEKPEKQNQKLRWFIGFEK</sequence>
<evidence type="ECO:0000256" key="1">
    <source>
        <dbReference type="SAM" id="MobiDB-lite"/>
    </source>
</evidence>
<dbReference type="Proteomes" id="UP001362999">
    <property type="component" value="Unassembled WGS sequence"/>
</dbReference>
<name>A0AAW0A7E7_9AGAR</name>
<dbReference type="AlphaFoldDB" id="A0AAW0A7E7"/>
<evidence type="ECO:0000256" key="2">
    <source>
        <dbReference type="SAM" id="Phobius"/>
    </source>
</evidence>
<evidence type="ECO:0000313" key="4">
    <source>
        <dbReference type="Proteomes" id="UP001362999"/>
    </source>
</evidence>
<evidence type="ECO:0000313" key="3">
    <source>
        <dbReference type="EMBL" id="KAK7001566.1"/>
    </source>
</evidence>
<accession>A0AAW0A7E7</accession>
<comment type="caution">
    <text evidence="3">The sequence shown here is derived from an EMBL/GenBank/DDBJ whole genome shotgun (WGS) entry which is preliminary data.</text>
</comment>
<keyword evidence="4" id="KW-1185">Reference proteome</keyword>
<feature type="transmembrane region" description="Helical" evidence="2">
    <location>
        <begin position="29"/>
        <end position="48"/>
    </location>
</feature>